<dbReference type="InterPro" id="IPR007702">
    <property type="entry name" value="Janus"/>
</dbReference>
<dbReference type="Gene3D" id="3.30.2350.10">
    <property type="entry name" value="Pseudouridine synthase"/>
    <property type="match status" value="1"/>
</dbReference>
<dbReference type="InterPro" id="IPR050188">
    <property type="entry name" value="RluA_PseudoU_synthase"/>
</dbReference>
<dbReference type="GO" id="GO:0009982">
    <property type="term" value="F:pseudouridine synthase activity"/>
    <property type="evidence" value="ECO:0007669"/>
    <property type="project" value="InterPro"/>
</dbReference>
<dbReference type="EMBL" id="HBIX01020380">
    <property type="protein sequence ID" value="CAE0721613.1"/>
    <property type="molecule type" value="Transcribed_RNA"/>
</dbReference>
<dbReference type="PANTHER" id="PTHR21600">
    <property type="entry name" value="MITOCHONDRIAL RNA PSEUDOURIDINE SYNTHASE"/>
    <property type="match status" value="1"/>
</dbReference>
<feature type="compositionally biased region" description="Polar residues" evidence="2">
    <location>
        <begin position="61"/>
        <end position="73"/>
    </location>
</feature>
<dbReference type="GO" id="GO:0000455">
    <property type="term" value="P:enzyme-directed rRNA pseudouridine synthesis"/>
    <property type="evidence" value="ECO:0007669"/>
    <property type="project" value="TreeGrafter"/>
</dbReference>
<dbReference type="SUPFAM" id="SSF143724">
    <property type="entry name" value="PHP14-like"/>
    <property type="match status" value="1"/>
</dbReference>
<name>A0A7S4ANI2_9STRA</name>
<protein>
    <recommendedName>
        <fullName evidence="4">Pseudouridine synthase RsuA/RluA-like domain-containing protein</fullName>
    </recommendedName>
</protein>
<gene>
    <name evidence="3" type="ORF">PAUS00366_LOCUS14368</name>
</gene>
<evidence type="ECO:0000313" key="3">
    <source>
        <dbReference type="EMBL" id="CAE0721613.1"/>
    </source>
</evidence>
<sequence length="458" mass="51350">MARTRTKKNNMTNETNRILTIQKGYKCLVCIQPDESSGESVVQAWQRLSNLQRPKPPALSMDNNTNSDVQNENGNKLTKNVIRHYLKASDRAPKLFVDSIPDGDNGEDSKWYECLMEITEVGDPIPLFAAKEEDESSASMTDGLWPKAAIGKNGSFGSRMPSTTKAVVEVQVSLITGRTHQIRGQLSKLGFPIVGDEQYGGALQLPVETVVNQEQHAAPDSVPTNEVGDDYEEEPQLLALQCCHIRFPDAEYESVWHKRKHRDVLQGRPSLSGKMVQDTLEKAWWTPFLKKRIAAAGAGFNDIDFEDTYENVQIAPEEQERDKTNNVDVEAMNEIRSDLLPPPVQLCPGRNKYVIAKLRDPSTKQLRWFVQSAPLPYHAEVAFDLLEWIRSVPGYQDTMVEITGGGRIDYDIASSKVSVYGFSYRYGKGDHVRAAQLIEDSPFGADSVVTYDMSDKLY</sequence>
<evidence type="ECO:0008006" key="4">
    <source>
        <dbReference type="Google" id="ProtNLM"/>
    </source>
</evidence>
<comment type="similarity">
    <text evidence="1">Belongs to the janus family.</text>
</comment>
<proteinExistence type="inferred from homology"/>
<dbReference type="GO" id="GO:0003723">
    <property type="term" value="F:RNA binding"/>
    <property type="evidence" value="ECO:0007669"/>
    <property type="project" value="InterPro"/>
</dbReference>
<accession>A0A7S4ANI2</accession>
<dbReference type="InterPro" id="IPR020103">
    <property type="entry name" value="PsdUridine_synth_cat_dom_sf"/>
</dbReference>
<feature type="region of interest" description="Disordered" evidence="2">
    <location>
        <begin position="53"/>
        <end position="73"/>
    </location>
</feature>
<dbReference type="InterPro" id="IPR038596">
    <property type="entry name" value="Janus_sf"/>
</dbReference>
<dbReference type="PANTHER" id="PTHR21600:SF52">
    <property type="entry name" value="PSEUDOURIDINE SYNTHASE RSUA_RLUA-LIKE DOMAIN-CONTAINING PROTEIN"/>
    <property type="match status" value="1"/>
</dbReference>
<dbReference type="Gene3D" id="3.50.20.20">
    <property type="entry name" value="Janus/Ocnus"/>
    <property type="match status" value="1"/>
</dbReference>
<dbReference type="SUPFAM" id="SSF55120">
    <property type="entry name" value="Pseudouridine synthase"/>
    <property type="match status" value="1"/>
</dbReference>
<organism evidence="3">
    <name type="scientific">Pseudo-nitzschia australis</name>
    <dbReference type="NCBI Taxonomy" id="44445"/>
    <lineage>
        <taxon>Eukaryota</taxon>
        <taxon>Sar</taxon>
        <taxon>Stramenopiles</taxon>
        <taxon>Ochrophyta</taxon>
        <taxon>Bacillariophyta</taxon>
        <taxon>Bacillariophyceae</taxon>
        <taxon>Bacillariophycidae</taxon>
        <taxon>Bacillariales</taxon>
        <taxon>Bacillariaceae</taxon>
        <taxon>Pseudo-nitzschia</taxon>
    </lineage>
</organism>
<reference evidence="3" key="1">
    <citation type="submission" date="2021-01" db="EMBL/GenBank/DDBJ databases">
        <authorList>
            <person name="Corre E."/>
            <person name="Pelletier E."/>
            <person name="Niang G."/>
            <person name="Scheremetjew M."/>
            <person name="Finn R."/>
            <person name="Kale V."/>
            <person name="Holt S."/>
            <person name="Cochrane G."/>
            <person name="Meng A."/>
            <person name="Brown T."/>
            <person name="Cohen L."/>
        </authorList>
    </citation>
    <scope>NUCLEOTIDE SEQUENCE</scope>
    <source>
        <strain evidence="3">10249 10 AB</strain>
    </source>
</reference>
<dbReference type="Pfam" id="PF05005">
    <property type="entry name" value="Ocnus"/>
    <property type="match status" value="1"/>
</dbReference>
<evidence type="ECO:0000256" key="2">
    <source>
        <dbReference type="SAM" id="MobiDB-lite"/>
    </source>
</evidence>
<evidence type="ECO:0000256" key="1">
    <source>
        <dbReference type="ARBA" id="ARBA00010971"/>
    </source>
</evidence>
<dbReference type="AlphaFoldDB" id="A0A7S4ANI2"/>